<proteinExistence type="predicted"/>
<name>A0A177N4G2_9GAMM</name>
<keyword evidence="1" id="KW-0472">Membrane</keyword>
<organism evidence="2 3">
    <name type="scientific">Methylomonas koyamae</name>
    <dbReference type="NCBI Taxonomy" id="702114"/>
    <lineage>
        <taxon>Bacteria</taxon>
        <taxon>Pseudomonadati</taxon>
        <taxon>Pseudomonadota</taxon>
        <taxon>Gammaproteobacteria</taxon>
        <taxon>Methylococcales</taxon>
        <taxon>Methylococcaceae</taxon>
        <taxon>Methylomonas</taxon>
    </lineage>
</organism>
<dbReference type="InterPro" id="IPR046513">
    <property type="entry name" value="DUF6691"/>
</dbReference>
<feature type="transmembrane region" description="Helical" evidence="1">
    <location>
        <begin position="43"/>
        <end position="61"/>
    </location>
</feature>
<feature type="transmembrane region" description="Helical" evidence="1">
    <location>
        <begin position="118"/>
        <end position="134"/>
    </location>
</feature>
<evidence type="ECO:0000256" key="1">
    <source>
        <dbReference type="SAM" id="Phobius"/>
    </source>
</evidence>
<keyword evidence="1" id="KW-0812">Transmembrane</keyword>
<dbReference type="RefSeq" id="WP_064031355.1">
    <property type="nucleotide sequence ID" value="NZ_LUUK01000216.1"/>
</dbReference>
<dbReference type="Proteomes" id="UP000077628">
    <property type="component" value="Unassembled WGS sequence"/>
</dbReference>
<comment type="caution">
    <text evidence="2">The sequence shown here is derived from an EMBL/GenBank/DDBJ whole genome shotgun (WGS) entry which is preliminary data.</text>
</comment>
<dbReference type="OrthoDB" id="9790409at2"/>
<dbReference type="Pfam" id="PF20398">
    <property type="entry name" value="DUF6691"/>
    <property type="match status" value="1"/>
</dbReference>
<keyword evidence="1" id="KW-1133">Transmembrane helix</keyword>
<evidence type="ECO:0000313" key="2">
    <source>
        <dbReference type="EMBL" id="OAI12876.1"/>
    </source>
</evidence>
<dbReference type="AlphaFoldDB" id="A0A177N4G2"/>
<evidence type="ECO:0000313" key="3">
    <source>
        <dbReference type="Proteomes" id="UP000077628"/>
    </source>
</evidence>
<gene>
    <name evidence="2" type="ORF">A1355_13975</name>
</gene>
<sequence length="140" mass="15049">MKDRVYLFGYGLLFGFGLIVAQMTNPAKVLAFLDVAGAWDPSLALVMIGALATLGGARYWMHRDNSVADHELELSVGTRESNQIDRKLLIGSAIFGIGWGLSGFCPGPALVGLTAGDAGNYAFVSAMFAGFWLFKRLNRS</sequence>
<accession>A0A177N4G2</accession>
<feature type="transmembrane region" description="Helical" evidence="1">
    <location>
        <begin position="88"/>
        <end position="112"/>
    </location>
</feature>
<feature type="transmembrane region" description="Helical" evidence="1">
    <location>
        <begin position="5"/>
        <end position="23"/>
    </location>
</feature>
<dbReference type="STRING" id="702114.A1355_13975"/>
<protein>
    <submittedName>
        <fullName evidence="2">Transporter</fullName>
    </submittedName>
</protein>
<dbReference type="EMBL" id="LUUK01000216">
    <property type="protein sequence ID" value="OAI12876.1"/>
    <property type="molecule type" value="Genomic_DNA"/>
</dbReference>
<reference evidence="3" key="1">
    <citation type="submission" date="2016-03" db="EMBL/GenBank/DDBJ databases">
        <authorList>
            <person name="Heylen K."/>
            <person name="De Vos P."/>
            <person name="Vekeman B."/>
        </authorList>
    </citation>
    <scope>NUCLEOTIDE SEQUENCE [LARGE SCALE GENOMIC DNA]</scope>
    <source>
        <strain evidence="3">R-45383</strain>
    </source>
</reference>
<keyword evidence="3" id="KW-1185">Reference proteome</keyword>